<gene>
    <name evidence="1" type="ORF">ACFFHF_13495</name>
</gene>
<dbReference type="Pfam" id="PF13035">
    <property type="entry name" value="DUF3896"/>
    <property type="match status" value="1"/>
</dbReference>
<keyword evidence="2" id="KW-1185">Reference proteome</keyword>
<evidence type="ECO:0000313" key="2">
    <source>
        <dbReference type="Proteomes" id="UP001589738"/>
    </source>
</evidence>
<dbReference type="RefSeq" id="WP_377058376.1">
    <property type="nucleotide sequence ID" value="NZ_JBHLUU010000097.1"/>
</dbReference>
<dbReference type="EMBL" id="JBHLUU010000097">
    <property type="protein sequence ID" value="MFC0476248.1"/>
    <property type="molecule type" value="Genomic_DNA"/>
</dbReference>
<protein>
    <submittedName>
        <fullName evidence="1">DUF3896 family protein</fullName>
    </submittedName>
</protein>
<accession>A0ABV6KWH9</accession>
<reference evidence="1 2" key="1">
    <citation type="submission" date="2024-09" db="EMBL/GenBank/DDBJ databases">
        <authorList>
            <person name="Sun Q."/>
            <person name="Mori K."/>
        </authorList>
    </citation>
    <scope>NUCLEOTIDE SEQUENCE [LARGE SCALE GENOMIC DNA]</scope>
    <source>
        <strain evidence="1 2">CGMCC 1.9126</strain>
    </source>
</reference>
<organism evidence="1 2">
    <name type="scientific">Robertmurraya beringensis</name>
    <dbReference type="NCBI Taxonomy" id="641660"/>
    <lineage>
        <taxon>Bacteria</taxon>
        <taxon>Bacillati</taxon>
        <taxon>Bacillota</taxon>
        <taxon>Bacilli</taxon>
        <taxon>Bacillales</taxon>
        <taxon>Bacillaceae</taxon>
        <taxon>Robertmurraya</taxon>
    </lineage>
</organism>
<dbReference type="Proteomes" id="UP001589738">
    <property type="component" value="Unassembled WGS sequence"/>
</dbReference>
<comment type="caution">
    <text evidence="1">The sequence shown here is derived from an EMBL/GenBank/DDBJ whole genome shotgun (WGS) entry which is preliminary data.</text>
</comment>
<dbReference type="InterPro" id="IPR024994">
    <property type="entry name" value="DUF3896"/>
</dbReference>
<proteinExistence type="predicted"/>
<evidence type="ECO:0000313" key="1">
    <source>
        <dbReference type="EMBL" id="MFC0476248.1"/>
    </source>
</evidence>
<sequence>MNYLEIKRHLAIKIENLLKRLDDPNLSTSDGEALRNMIDNYQYIAEIAEMNHFQRGIKN</sequence>
<name>A0ABV6KWH9_9BACI</name>